<reference evidence="2 3" key="2">
    <citation type="submission" date="2018-03" db="EMBL/GenBank/DDBJ databases">
        <title>The ancient ancestry and fast evolution of plastids.</title>
        <authorList>
            <person name="Moore K.R."/>
            <person name="Magnabosco C."/>
            <person name="Momper L."/>
            <person name="Gold D.A."/>
            <person name="Bosak T."/>
            <person name="Fournier G.P."/>
        </authorList>
    </citation>
    <scope>NUCLEOTIDE SEQUENCE [LARGE SCALE GENOMIC DNA]</scope>
    <source>
        <strain evidence="2 3">ULC18</strain>
    </source>
</reference>
<dbReference type="InterPro" id="IPR003346">
    <property type="entry name" value="Transposase_20"/>
</dbReference>
<dbReference type="AlphaFoldDB" id="A0A2T1E327"/>
<dbReference type="Pfam" id="PF02371">
    <property type="entry name" value="Transposase_20"/>
    <property type="match status" value="1"/>
</dbReference>
<sequence length="93" mass="10403">LNRDSGQMQGKRIIYGGRAAVRQMVYMATLVAVRHNPVLRDFYAQLLQRGKPTKVALVACMHKLLIILNAMLKHGTDWQPPQQLTVKPAAQPA</sequence>
<evidence type="ECO:0000313" key="3">
    <source>
        <dbReference type="Proteomes" id="UP000239576"/>
    </source>
</evidence>
<dbReference type="GO" id="GO:0006313">
    <property type="term" value="P:DNA transposition"/>
    <property type="evidence" value="ECO:0007669"/>
    <property type="project" value="InterPro"/>
</dbReference>
<comment type="caution">
    <text evidence="2">The sequence shown here is derived from an EMBL/GenBank/DDBJ whole genome shotgun (WGS) entry which is preliminary data.</text>
</comment>
<dbReference type="GO" id="GO:0003677">
    <property type="term" value="F:DNA binding"/>
    <property type="evidence" value="ECO:0007669"/>
    <property type="project" value="InterPro"/>
</dbReference>
<dbReference type="RefSeq" id="WP_146141178.1">
    <property type="nucleotide sequence ID" value="NZ_CAWNSW010000129.1"/>
</dbReference>
<feature type="non-terminal residue" evidence="2">
    <location>
        <position position="1"/>
    </location>
</feature>
<feature type="domain" description="Transposase IS116/IS110/IS902 C-terminal" evidence="1">
    <location>
        <begin position="2"/>
        <end position="44"/>
    </location>
</feature>
<proteinExistence type="predicted"/>
<dbReference type="Proteomes" id="UP000239576">
    <property type="component" value="Unassembled WGS sequence"/>
</dbReference>
<dbReference type="PANTHER" id="PTHR33055">
    <property type="entry name" value="TRANSPOSASE FOR INSERTION SEQUENCE ELEMENT IS1111A"/>
    <property type="match status" value="1"/>
</dbReference>
<accession>A0A2T1E327</accession>
<name>A0A2T1E327_9CYAN</name>
<evidence type="ECO:0000313" key="2">
    <source>
        <dbReference type="EMBL" id="PSB27136.1"/>
    </source>
</evidence>
<dbReference type="InterPro" id="IPR047650">
    <property type="entry name" value="Transpos_IS110"/>
</dbReference>
<evidence type="ECO:0000259" key="1">
    <source>
        <dbReference type="Pfam" id="PF02371"/>
    </source>
</evidence>
<dbReference type="PANTHER" id="PTHR33055:SF13">
    <property type="entry name" value="TRANSPOSASE"/>
    <property type="match status" value="1"/>
</dbReference>
<organism evidence="2 3">
    <name type="scientific">Stenomitos frigidus ULC18</name>
    <dbReference type="NCBI Taxonomy" id="2107698"/>
    <lineage>
        <taxon>Bacteria</taxon>
        <taxon>Bacillati</taxon>
        <taxon>Cyanobacteriota</taxon>
        <taxon>Cyanophyceae</taxon>
        <taxon>Leptolyngbyales</taxon>
        <taxon>Leptolyngbyaceae</taxon>
        <taxon>Stenomitos</taxon>
    </lineage>
</organism>
<dbReference type="OrthoDB" id="574542at2"/>
<dbReference type="EMBL" id="PVWK01000097">
    <property type="protein sequence ID" value="PSB27136.1"/>
    <property type="molecule type" value="Genomic_DNA"/>
</dbReference>
<protein>
    <submittedName>
        <fullName evidence="2">IS110 family transposase</fullName>
    </submittedName>
</protein>
<reference evidence="3" key="1">
    <citation type="submission" date="2018-02" db="EMBL/GenBank/DDBJ databases">
        <authorList>
            <person name="Moore K."/>
            <person name="Momper L."/>
        </authorList>
    </citation>
    <scope>NUCLEOTIDE SEQUENCE [LARGE SCALE GENOMIC DNA]</scope>
    <source>
        <strain evidence="3">ULC18</strain>
    </source>
</reference>
<dbReference type="GO" id="GO:0004803">
    <property type="term" value="F:transposase activity"/>
    <property type="evidence" value="ECO:0007669"/>
    <property type="project" value="InterPro"/>
</dbReference>
<gene>
    <name evidence="2" type="ORF">C7B82_16765</name>
</gene>
<keyword evidence="3" id="KW-1185">Reference proteome</keyword>